<dbReference type="PANTHER" id="PTHR33463">
    <property type="entry name" value="NB-ARC DOMAIN-CONTAINING PROTEIN-RELATED"/>
    <property type="match status" value="1"/>
</dbReference>
<feature type="domain" description="Disease resistance protein At4g27190-like leucine-rich repeats" evidence="2">
    <location>
        <begin position="320"/>
        <end position="389"/>
    </location>
</feature>
<dbReference type="EMBL" id="GHES01015484">
    <property type="protein sequence ID" value="MPA46043.1"/>
    <property type="molecule type" value="Transcribed_RNA"/>
</dbReference>
<organism evidence="3">
    <name type="scientific">Davidia involucrata</name>
    <name type="common">Dove tree</name>
    <dbReference type="NCBI Taxonomy" id="16924"/>
    <lineage>
        <taxon>Eukaryota</taxon>
        <taxon>Viridiplantae</taxon>
        <taxon>Streptophyta</taxon>
        <taxon>Embryophyta</taxon>
        <taxon>Tracheophyta</taxon>
        <taxon>Spermatophyta</taxon>
        <taxon>Magnoliopsida</taxon>
        <taxon>eudicotyledons</taxon>
        <taxon>Gunneridae</taxon>
        <taxon>Pentapetalae</taxon>
        <taxon>asterids</taxon>
        <taxon>Cornales</taxon>
        <taxon>Nyssaceae</taxon>
        <taxon>Davidia</taxon>
    </lineage>
</organism>
<name>A0A5B6ZTL5_DAVIN</name>
<accession>A0A5B6ZTL5</accession>
<sequence length="575" mass="66469">MRYAVGMKLFENADTLESARNRVHTLVGILKNSCLLLQGTRDENKVKMHDVIRDVAISIAKEKEGFLVKHGREHLEEWPEKDARECCKVISLRCEQIDKLPDELECLELHTLVFEWSNASTNIPDAFFNKTRKLKVLNLHFWSFRSLLPSSLRNLSNLRMLRLYGLKLADISILKDLVNLEILSLGGFTIEKLAPEIRHLTRLRLLNFEDCYNLQVIPPNVISSLRRLEELYIPRAFDKWEVEATNNMRSKASIVELNSLTHLTSLAIHIPNVTFLPKEILFFEKLIRFQISVGSRFEFLGEYNSSTRVLKLDGILLKDEFKVLLERAEVLYLNKLKGLEKFLHNRDRGKFLGLKFLEVENCDGIEYLFSPPIASGLVQLRQLKISTCENMEEIIRNDQREGVDQEEIVFQQLKIMELSCLPRLRSFYPKMMKSSTKEGPSNPAQSLFNEKVAFPALERLNIKELGHIREIWDNQFVFPIPEEKKEESFSQLRYLDVTKCDKLVNVIPTNMLPMLQNLEELFVNECKSVLSLIEGLNVEDNGSVTATTITQVFLPRLRTLEFAAKITKSRKVQSG</sequence>
<dbReference type="InterPro" id="IPR057135">
    <property type="entry name" value="At4g27190-like_LRR"/>
</dbReference>
<gene>
    <name evidence="3" type="ORF">Din_015484</name>
</gene>
<reference evidence="3" key="1">
    <citation type="submission" date="2019-08" db="EMBL/GenBank/DDBJ databases">
        <title>Reference gene set and small RNA set construction with multiple tissues from Davidia involucrata Baill.</title>
        <authorList>
            <person name="Yang H."/>
            <person name="Zhou C."/>
            <person name="Li G."/>
            <person name="Wang J."/>
            <person name="Gao P."/>
            <person name="Wang M."/>
            <person name="Wang R."/>
            <person name="Zhao Y."/>
        </authorList>
    </citation>
    <scope>NUCLEOTIDE SEQUENCE</scope>
    <source>
        <tissue evidence="3">Mixed with DoveR01_LX</tissue>
    </source>
</reference>
<keyword evidence="1" id="KW-0611">Plant defense</keyword>
<dbReference type="Pfam" id="PF23247">
    <property type="entry name" value="LRR_RPS2"/>
    <property type="match status" value="2"/>
</dbReference>
<dbReference type="InterPro" id="IPR032675">
    <property type="entry name" value="LRR_dom_sf"/>
</dbReference>
<dbReference type="SUPFAM" id="SSF52058">
    <property type="entry name" value="L domain-like"/>
    <property type="match status" value="1"/>
</dbReference>
<dbReference type="InterPro" id="IPR050905">
    <property type="entry name" value="Plant_NBS-LRR"/>
</dbReference>
<evidence type="ECO:0000313" key="3">
    <source>
        <dbReference type="EMBL" id="MPA46043.1"/>
    </source>
</evidence>
<dbReference type="PANTHER" id="PTHR33463:SF198">
    <property type="entry name" value="RPP4C3"/>
    <property type="match status" value="1"/>
</dbReference>
<evidence type="ECO:0000256" key="1">
    <source>
        <dbReference type="ARBA" id="ARBA00022821"/>
    </source>
</evidence>
<protein>
    <recommendedName>
        <fullName evidence="2">Disease resistance protein At4g27190-like leucine-rich repeats domain-containing protein</fullName>
    </recommendedName>
</protein>
<dbReference type="AlphaFoldDB" id="A0A5B6ZTL5"/>
<proteinExistence type="predicted"/>
<evidence type="ECO:0000259" key="2">
    <source>
        <dbReference type="Pfam" id="PF23247"/>
    </source>
</evidence>
<dbReference type="Gene3D" id="3.80.10.10">
    <property type="entry name" value="Ribonuclease Inhibitor"/>
    <property type="match status" value="3"/>
</dbReference>
<feature type="domain" description="Disease resistance protein At4g27190-like leucine-rich repeats" evidence="2">
    <location>
        <begin position="458"/>
        <end position="561"/>
    </location>
</feature>